<evidence type="ECO:0000313" key="5">
    <source>
        <dbReference type="Proteomes" id="UP001262343"/>
    </source>
</evidence>
<feature type="non-terminal residue" evidence="4">
    <location>
        <position position="114"/>
    </location>
</feature>
<dbReference type="AlphaFoldDB" id="A0AAW8XGW0"/>
<gene>
    <name evidence="4" type="ORF">RGC53_07750</name>
</gene>
<dbReference type="Proteomes" id="UP001262343">
    <property type="component" value="Unassembled WGS sequence"/>
</dbReference>
<dbReference type="InterPro" id="IPR013760">
    <property type="entry name" value="Topo_IIA-like_dom_sf"/>
</dbReference>
<sequence length="114" mass="12779">MKEQVYSSLEGVYQISKVLNELDLLKNFSDHDLEIIEKIQAIKNALAGYEISEQELKAQINALVTSLEAKKQELEALLNMQLQSVGTSETQKLTQAGSELKKQLINELTQAKDT</sequence>
<evidence type="ECO:0000313" key="4">
    <source>
        <dbReference type="EMBL" id="MDU9790680.1"/>
    </source>
</evidence>
<name>A0AAW8XGW0_HELPX</name>
<comment type="catalytic activity">
    <reaction evidence="1">
        <text>ATP-dependent breakage, passage and rejoining of double-stranded DNA.</text>
        <dbReference type="EC" id="5.6.2.2"/>
    </reaction>
</comment>
<accession>A0AAW8XGW0</accession>
<evidence type="ECO:0000256" key="1">
    <source>
        <dbReference type="ARBA" id="ARBA00000185"/>
    </source>
</evidence>
<dbReference type="SUPFAM" id="SSF56719">
    <property type="entry name" value="Type II DNA topoisomerase"/>
    <property type="match status" value="1"/>
</dbReference>
<keyword evidence="2" id="KW-0799">Topoisomerase</keyword>
<organism evidence="4 5">
    <name type="scientific">Helicobacter pylori</name>
    <name type="common">Campylobacter pylori</name>
    <dbReference type="NCBI Taxonomy" id="210"/>
    <lineage>
        <taxon>Bacteria</taxon>
        <taxon>Pseudomonadati</taxon>
        <taxon>Campylobacterota</taxon>
        <taxon>Epsilonproteobacteria</taxon>
        <taxon>Campylobacterales</taxon>
        <taxon>Helicobacteraceae</taxon>
        <taxon>Helicobacter</taxon>
    </lineage>
</organism>
<feature type="coiled-coil region" evidence="3">
    <location>
        <begin position="39"/>
        <end position="84"/>
    </location>
</feature>
<reference evidence="4" key="1">
    <citation type="submission" date="2023-08" db="EMBL/GenBank/DDBJ databases">
        <title>First insite into the whole-genome sequence variations in clarithromycin resistant Helicobacter pylori clinical isolates in Russia.</title>
        <authorList>
            <person name="Starkova D.A."/>
            <person name="Svarval A.V."/>
            <person name="Polev D.E."/>
            <person name="Saitova A.T."/>
            <person name="Gladyshev N.S."/>
            <person name="Egorova S.A."/>
        </authorList>
    </citation>
    <scope>NUCLEOTIDE SEQUENCE</scope>
    <source>
        <strain evidence="4">HP96</strain>
    </source>
</reference>
<proteinExistence type="predicted"/>
<dbReference type="EMBL" id="JAVKQK010000036">
    <property type="protein sequence ID" value="MDU9790680.1"/>
    <property type="molecule type" value="Genomic_DNA"/>
</dbReference>
<evidence type="ECO:0000256" key="3">
    <source>
        <dbReference type="SAM" id="Coils"/>
    </source>
</evidence>
<dbReference type="GO" id="GO:0005524">
    <property type="term" value="F:ATP binding"/>
    <property type="evidence" value="ECO:0007669"/>
    <property type="project" value="InterPro"/>
</dbReference>
<keyword evidence="3" id="KW-0175">Coiled coil</keyword>
<comment type="caution">
    <text evidence="4">The sequence shown here is derived from an EMBL/GenBank/DDBJ whole genome shotgun (WGS) entry which is preliminary data.</text>
</comment>
<evidence type="ECO:0000256" key="2">
    <source>
        <dbReference type="ARBA" id="ARBA00023029"/>
    </source>
</evidence>
<keyword evidence="2" id="KW-0413">Isomerase</keyword>
<dbReference type="GO" id="GO:0003918">
    <property type="term" value="F:DNA topoisomerase type II (double strand cut, ATP-hydrolyzing) activity"/>
    <property type="evidence" value="ECO:0007669"/>
    <property type="project" value="UniProtKB-EC"/>
</dbReference>
<protein>
    <submittedName>
        <fullName evidence="4">Uncharacterized protein</fullName>
    </submittedName>
</protein>